<name>A0A4Q7LG72_9MICO</name>
<dbReference type="OrthoDB" id="4232596at2"/>
<dbReference type="RefSeq" id="WP_130486228.1">
    <property type="nucleotide sequence ID" value="NZ_SGWW01000006.1"/>
</dbReference>
<proteinExistence type="predicted"/>
<sequence length="155" mass="15423">MFAASAPARRLTRVSATLGVSVGAVAALAGCAPLGLFGGPSVDRVDASGGASGGELGSYTDGLYTGNGTYTSPNGRENIVVFLTLAGGIVTEVTVTPGANNPTVAFYQGEFVGGIAAEVVGKHIDELDVTRVAGSSLTSGGFREAVEQIRSSARG</sequence>
<gene>
    <name evidence="1" type="ORF">EV141_2455</name>
</gene>
<organism evidence="1 2">
    <name type="scientific">Microcella putealis</name>
    <dbReference type="NCBI Taxonomy" id="337005"/>
    <lineage>
        <taxon>Bacteria</taxon>
        <taxon>Bacillati</taxon>
        <taxon>Actinomycetota</taxon>
        <taxon>Actinomycetes</taxon>
        <taxon>Micrococcales</taxon>
        <taxon>Microbacteriaceae</taxon>
        <taxon>Microcella</taxon>
    </lineage>
</organism>
<comment type="caution">
    <text evidence="1">The sequence shown here is derived from an EMBL/GenBank/DDBJ whole genome shotgun (WGS) entry which is preliminary data.</text>
</comment>
<accession>A0A4Q7LG72</accession>
<dbReference type="AlphaFoldDB" id="A0A4Q7LG72"/>
<protein>
    <recommendedName>
        <fullName evidence="3">FMN-binding domain-containing protein</fullName>
    </recommendedName>
</protein>
<dbReference type="Proteomes" id="UP000293519">
    <property type="component" value="Unassembled WGS sequence"/>
</dbReference>
<reference evidence="1 2" key="1">
    <citation type="journal article" date="2015" name="Stand. Genomic Sci.">
        <title>Genomic Encyclopedia of Bacterial and Archaeal Type Strains, Phase III: the genomes of soil and plant-associated and newly described type strains.</title>
        <authorList>
            <person name="Whitman W.B."/>
            <person name="Woyke T."/>
            <person name="Klenk H.P."/>
            <person name="Zhou Y."/>
            <person name="Lilburn T.G."/>
            <person name="Beck B.J."/>
            <person name="De Vos P."/>
            <person name="Vandamme P."/>
            <person name="Eisen J.A."/>
            <person name="Garrity G."/>
            <person name="Hugenholtz P."/>
            <person name="Kyrpides N.C."/>
        </authorList>
    </citation>
    <scope>NUCLEOTIDE SEQUENCE [LARGE SCALE GENOMIC DNA]</scope>
    <source>
        <strain evidence="1 2">CV2</strain>
    </source>
</reference>
<evidence type="ECO:0000313" key="2">
    <source>
        <dbReference type="Proteomes" id="UP000293519"/>
    </source>
</evidence>
<evidence type="ECO:0000313" key="1">
    <source>
        <dbReference type="EMBL" id="RZS53505.1"/>
    </source>
</evidence>
<evidence type="ECO:0008006" key="3">
    <source>
        <dbReference type="Google" id="ProtNLM"/>
    </source>
</evidence>
<keyword evidence="2" id="KW-1185">Reference proteome</keyword>
<dbReference type="EMBL" id="SGWW01000006">
    <property type="protein sequence ID" value="RZS53505.1"/>
    <property type="molecule type" value="Genomic_DNA"/>
</dbReference>